<reference evidence="10" key="1">
    <citation type="journal article" date="2015" name="Genome Announc.">
        <title>Genome sequence of the AIDS-associated pathogen Penicillium marneffei (ATCC18224) and its near taxonomic relative Talaromyces stipitatus (ATCC10500).</title>
        <authorList>
            <person name="Nierman W.C."/>
            <person name="Fedorova-Abrams N.D."/>
            <person name="Andrianopoulos A."/>
        </authorList>
    </citation>
    <scope>NUCLEOTIDE SEQUENCE [LARGE SCALE GENOMIC DNA]</scope>
    <source>
        <strain evidence="10">ATCC 10500 / CBS 375.48 / QM 6759 / NRRL 1006</strain>
    </source>
</reference>
<dbReference type="STRING" id="441959.B8M8E2"/>
<evidence type="ECO:0000256" key="3">
    <source>
        <dbReference type="ARBA" id="ARBA00022989"/>
    </source>
</evidence>
<organism evidence="9 10">
    <name type="scientific">Talaromyces stipitatus (strain ATCC 10500 / CBS 375.48 / QM 6759 / NRRL 1006)</name>
    <name type="common">Penicillium stipitatum</name>
    <dbReference type="NCBI Taxonomy" id="441959"/>
    <lineage>
        <taxon>Eukaryota</taxon>
        <taxon>Fungi</taxon>
        <taxon>Dikarya</taxon>
        <taxon>Ascomycota</taxon>
        <taxon>Pezizomycotina</taxon>
        <taxon>Eurotiomycetes</taxon>
        <taxon>Eurotiomycetidae</taxon>
        <taxon>Eurotiales</taxon>
        <taxon>Trichocomaceae</taxon>
        <taxon>Talaromyces</taxon>
        <taxon>Talaromyces sect. Talaromyces</taxon>
    </lineage>
</organism>
<evidence type="ECO:0000256" key="2">
    <source>
        <dbReference type="ARBA" id="ARBA00022692"/>
    </source>
</evidence>
<evidence type="ECO:0000313" key="9">
    <source>
        <dbReference type="EMBL" id="EED20455.1"/>
    </source>
</evidence>
<dbReference type="Pfam" id="PF20684">
    <property type="entry name" value="Fung_rhodopsin"/>
    <property type="match status" value="1"/>
</dbReference>
<feature type="transmembrane region" description="Helical" evidence="7">
    <location>
        <begin position="121"/>
        <end position="142"/>
    </location>
</feature>
<accession>B8M8E2</accession>
<gene>
    <name evidence="9" type="ORF">TSTA_036770</name>
</gene>
<dbReference type="HOGENOM" id="CLU_028200_3_7_1"/>
<dbReference type="eggNOG" id="ENOG502SHS7">
    <property type="taxonomic scope" value="Eukaryota"/>
</dbReference>
<sequence>MDPSPAATDILVLIWVLTAISLIMVALRVVAKVRINQFRMDDILMILTLILSIVAAAFNTTGVKYGYGHPDATVPEPDASLARKNYLFGLAVLIVCTALGRAAFVLYLLAILGNQKWHRIILIALAVMEVAFNLVSVILIFVDCTPSASLWDYSIPGKCSLDALQLNWGYFQSIFNVFVDLYLAVVPTYIFWHLKLKLAVKLGLIALMSCGLVAMAAALAKTVQLHEINNGIIGGTMNLIRWGYLEAHLVIITASVPCLRSLILSGFHFMTSSGHGGSRSYELGGTGAFTGTTRRGTTTITTVHDTSTQRRTDSRLRNMLSSNRNNNVNDDGASGHHILESRHSIDAVKSSESTQDLRSGQMGIQKQVDVTITMHDDSPDENGGFRQ</sequence>
<dbReference type="AlphaFoldDB" id="B8M8E2"/>
<dbReference type="OrthoDB" id="5429740at2759"/>
<feature type="transmembrane region" description="Helical" evidence="7">
    <location>
        <begin position="199"/>
        <end position="220"/>
    </location>
</feature>
<feature type="transmembrane region" description="Helical" evidence="7">
    <location>
        <begin position="43"/>
        <end position="67"/>
    </location>
</feature>
<evidence type="ECO:0000256" key="7">
    <source>
        <dbReference type="SAM" id="Phobius"/>
    </source>
</evidence>
<evidence type="ECO:0000313" key="10">
    <source>
        <dbReference type="Proteomes" id="UP000001745"/>
    </source>
</evidence>
<dbReference type="GO" id="GO:0016020">
    <property type="term" value="C:membrane"/>
    <property type="evidence" value="ECO:0007669"/>
    <property type="project" value="UniProtKB-SubCell"/>
</dbReference>
<protein>
    <submittedName>
        <fullName evidence="9">Integral membrane protein</fullName>
    </submittedName>
</protein>
<dbReference type="InterPro" id="IPR052337">
    <property type="entry name" value="SAT4-like"/>
</dbReference>
<feature type="compositionally biased region" description="Polar residues" evidence="6">
    <location>
        <begin position="350"/>
        <end position="364"/>
    </location>
</feature>
<dbReference type="EMBL" id="EQ962654">
    <property type="protein sequence ID" value="EED20455.1"/>
    <property type="molecule type" value="Genomic_DNA"/>
</dbReference>
<feature type="transmembrane region" description="Helical" evidence="7">
    <location>
        <begin position="87"/>
        <end position="109"/>
    </location>
</feature>
<evidence type="ECO:0000256" key="4">
    <source>
        <dbReference type="ARBA" id="ARBA00023136"/>
    </source>
</evidence>
<dbReference type="GeneID" id="8100523"/>
<dbReference type="OMA" id="SYVQCTI"/>
<keyword evidence="3 7" id="KW-1133">Transmembrane helix</keyword>
<evidence type="ECO:0000259" key="8">
    <source>
        <dbReference type="Pfam" id="PF20684"/>
    </source>
</evidence>
<dbReference type="PANTHER" id="PTHR33048">
    <property type="entry name" value="PTH11-LIKE INTEGRAL MEMBRANE PROTEIN (AFU_ORTHOLOGUE AFUA_5G11245)"/>
    <property type="match status" value="1"/>
</dbReference>
<dbReference type="RefSeq" id="XP_002480889.1">
    <property type="nucleotide sequence ID" value="XM_002480844.1"/>
</dbReference>
<feature type="transmembrane region" description="Helical" evidence="7">
    <location>
        <begin position="170"/>
        <end position="192"/>
    </location>
</feature>
<feature type="region of interest" description="Disordered" evidence="6">
    <location>
        <begin position="345"/>
        <end position="364"/>
    </location>
</feature>
<evidence type="ECO:0000256" key="5">
    <source>
        <dbReference type="ARBA" id="ARBA00038359"/>
    </source>
</evidence>
<name>B8M8E2_TALSN</name>
<proteinExistence type="inferred from homology"/>
<evidence type="ECO:0000256" key="6">
    <source>
        <dbReference type="SAM" id="MobiDB-lite"/>
    </source>
</evidence>
<evidence type="ECO:0000256" key="1">
    <source>
        <dbReference type="ARBA" id="ARBA00004141"/>
    </source>
</evidence>
<feature type="domain" description="Rhodopsin" evidence="8">
    <location>
        <begin position="27"/>
        <end position="263"/>
    </location>
</feature>
<dbReference type="Proteomes" id="UP000001745">
    <property type="component" value="Unassembled WGS sequence"/>
</dbReference>
<dbReference type="PANTHER" id="PTHR33048:SF155">
    <property type="entry name" value="INTEGRAL MEMBRANE PROTEIN"/>
    <property type="match status" value="1"/>
</dbReference>
<dbReference type="VEuPathDB" id="FungiDB:TSTA_036770"/>
<comment type="similarity">
    <text evidence="5">Belongs to the SAT4 family.</text>
</comment>
<keyword evidence="4 7" id="KW-0472">Membrane</keyword>
<dbReference type="InParanoid" id="B8M8E2"/>
<feature type="transmembrane region" description="Helical" evidence="7">
    <location>
        <begin position="12"/>
        <end position="31"/>
    </location>
</feature>
<keyword evidence="2 7" id="KW-0812">Transmembrane</keyword>
<comment type="subcellular location">
    <subcellularLocation>
        <location evidence="1">Membrane</location>
        <topology evidence="1">Multi-pass membrane protein</topology>
    </subcellularLocation>
</comment>
<dbReference type="PhylomeDB" id="B8M8E2"/>
<dbReference type="InterPro" id="IPR049326">
    <property type="entry name" value="Rhodopsin_dom_fungi"/>
</dbReference>
<keyword evidence="10" id="KW-1185">Reference proteome</keyword>